<feature type="region of interest" description="Disordered" evidence="1">
    <location>
        <begin position="1"/>
        <end position="24"/>
    </location>
</feature>
<reference evidence="2" key="1">
    <citation type="journal article" date="2023" name="Mol. Biol. Evol.">
        <title>Third-Generation Sequencing Reveals the Adaptive Role of the Epigenome in Three Deep-Sea Polychaetes.</title>
        <authorList>
            <person name="Perez M."/>
            <person name="Aroh O."/>
            <person name="Sun Y."/>
            <person name="Lan Y."/>
            <person name="Juniper S.K."/>
            <person name="Young C.R."/>
            <person name="Angers B."/>
            <person name="Qian P.Y."/>
        </authorList>
    </citation>
    <scope>NUCLEOTIDE SEQUENCE</scope>
    <source>
        <strain evidence="2">P08H-3</strain>
    </source>
</reference>
<dbReference type="EMBL" id="JAODUP010000385">
    <property type="protein sequence ID" value="KAK2150863.1"/>
    <property type="molecule type" value="Genomic_DNA"/>
</dbReference>
<evidence type="ECO:0000313" key="2">
    <source>
        <dbReference type="EMBL" id="KAK2150863.1"/>
    </source>
</evidence>
<comment type="caution">
    <text evidence="2">The sequence shown here is derived from an EMBL/GenBank/DDBJ whole genome shotgun (WGS) entry which is preliminary data.</text>
</comment>
<organism evidence="2 3">
    <name type="scientific">Paralvinella palmiformis</name>
    <dbReference type="NCBI Taxonomy" id="53620"/>
    <lineage>
        <taxon>Eukaryota</taxon>
        <taxon>Metazoa</taxon>
        <taxon>Spiralia</taxon>
        <taxon>Lophotrochozoa</taxon>
        <taxon>Annelida</taxon>
        <taxon>Polychaeta</taxon>
        <taxon>Sedentaria</taxon>
        <taxon>Canalipalpata</taxon>
        <taxon>Terebellida</taxon>
        <taxon>Terebelliformia</taxon>
        <taxon>Alvinellidae</taxon>
        <taxon>Paralvinella</taxon>
    </lineage>
</organism>
<evidence type="ECO:0008006" key="4">
    <source>
        <dbReference type="Google" id="ProtNLM"/>
    </source>
</evidence>
<feature type="compositionally biased region" description="Acidic residues" evidence="1">
    <location>
        <begin position="1"/>
        <end position="10"/>
    </location>
</feature>
<sequence length="121" mass="13807">MSKDDFDDSFLDYPPPHRPDALSESSIADLDPIYSILGLRRSAQNELLEHNDLNDIYQYAYRRGHSTETALLKVHSDIAEALDEGSMTALIMYDLSAAFDVIDHPILLKRLEFPLESRKQL</sequence>
<dbReference type="Proteomes" id="UP001208570">
    <property type="component" value="Unassembled WGS sequence"/>
</dbReference>
<evidence type="ECO:0000313" key="3">
    <source>
        <dbReference type="Proteomes" id="UP001208570"/>
    </source>
</evidence>
<protein>
    <recommendedName>
        <fullName evidence="4">Reverse transcriptase domain-containing protein</fullName>
    </recommendedName>
</protein>
<gene>
    <name evidence="2" type="ORF">LSH36_385g02051</name>
</gene>
<proteinExistence type="predicted"/>
<dbReference type="AlphaFoldDB" id="A0AAD9N0E8"/>
<name>A0AAD9N0E8_9ANNE</name>
<accession>A0AAD9N0E8</accession>
<evidence type="ECO:0000256" key="1">
    <source>
        <dbReference type="SAM" id="MobiDB-lite"/>
    </source>
</evidence>
<keyword evidence="3" id="KW-1185">Reference proteome</keyword>